<sequence>MLTHFTVLSLAPSCWRSSPVISLILTSRAATLTSLVADLTTRYVPVAYQSPAANLVTMITDSASGSGIALIIAVGTGDRPRAAPFPLQAGVHGR</sequence>
<reference evidence="1 2" key="1">
    <citation type="submission" date="2016-06" db="EMBL/GenBank/DDBJ databases">
        <authorList>
            <person name="Olsen C.W."/>
            <person name="Carey S."/>
            <person name="Hinshaw L."/>
            <person name="Karasin A.I."/>
        </authorList>
    </citation>
    <scope>NUCLEOTIDE SEQUENCE [LARGE SCALE GENOMIC DNA]</scope>
    <source>
        <strain evidence="1 2">LZ-22</strain>
    </source>
</reference>
<evidence type="ECO:0000313" key="2">
    <source>
        <dbReference type="Proteomes" id="UP000199086"/>
    </source>
</evidence>
<protein>
    <submittedName>
        <fullName evidence="1">Membrane protein</fullName>
    </submittedName>
</protein>
<name>A0A1G6I9G0_9ACTN</name>
<accession>A0A1G6I9G0</accession>
<organism evidence="1 2">
    <name type="scientific">Raineyella antarctica</name>
    <dbReference type="NCBI Taxonomy" id="1577474"/>
    <lineage>
        <taxon>Bacteria</taxon>
        <taxon>Bacillati</taxon>
        <taxon>Actinomycetota</taxon>
        <taxon>Actinomycetes</taxon>
        <taxon>Propionibacteriales</taxon>
        <taxon>Propionibacteriaceae</taxon>
        <taxon>Raineyella</taxon>
    </lineage>
</organism>
<proteinExistence type="predicted"/>
<dbReference type="EMBL" id="FMYF01000014">
    <property type="protein sequence ID" value="SDC02386.1"/>
    <property type="molecule type" value="Genomic_DNA"/>
</dbReference>
<gene>
    <name evidence="1" type="ORF">GA0111570_11471</name>
</gene>
<keyword evidence="2" id="KW-1185">Reference proteome</keyword>
<dbReference type="AlphaFoldDB" id="A0A1G6I9G0"/>
<dbReference type="Proteomes" id="UP000199086">
    <property type="component" value="Unassembled WGS sequence"/>
</dbReference>
<evidence type="ECO:0000313" key="1">
    <source>
        <dbReference type="EMBL" id="SDC02386.1"/>
    </source>
</evidence>